<dbReference type="GO" id="GO:0042026">
    <property type="term" value="P:protein refolding"/>
    <property type="evidence" value="ECO:0007669"/>
    <property type="project" value="UniProtKB-UniRule"/>
</dbReference>
<dbReference type="EC" id="5.6.1.7" evidence="3"/>
<dbReference type="Gene3D" id="3.50.7.10">
    <property type="entry name" value="GroEL"/>
    <property type="match status" value="1"/>
</dbReference>
<dbReference type="HAMAP" id="MF_00600">
    <property type="entry name" value="CH60"/>
    <property type="match status" value="1"/>
</dbReference>
<dbReference type="Gene3D" id="1.10.560.10">
    <property type="entry name" value="GroEL-like equatorial domain"/>
    <property type="match status" value="1"/>
</dbReference>
<keyword evidence="2 3" id="KW-0143">Chaperone</keyword>
<dbReference type="Pfam" id="PF00118">
    <property type="entry name" value="Cpn60_TCP1"/>
    <property type="match status" value="1"/>
</dbReference>
<feature type="binding site" evidence="3">
    <location>
        <position position="495"/>
    </location>
    <ligand>
        <name>ATP</name>
        <dbReference type="ChEBI" id="CHEBI:30616"/>
    </ligand>
</feature>
<dbReference type="NCBIfam" id="TIGR02348">
    <property type="entry name" value="GroEL"/>
    <property type="match status" value="1"/>
</dbReference>
<dbReference type="GO" id="GO:0016853">
    <property type="term" value="F:isomerase activity"/>
    <property type="evidence" value="ECO:0007669"/>
    <property type="project" value="UniProtKB-KW"/>
</dbReference>
<reference evidence="6 7" key="1">
    <citation type="journal article" date="2016" name="Nat. Commun.">
        <title>Thousands of microbial genomes shed light on interconnected biogeochemical processes in an aquifer system.</title>
        <authorList>
            <person name="Anantharaman K."/>
            <person name="Brown C.T."/>
            <person name="Hug L.A."/>
            <person name="Sharon I."/>
            <person name="Castelle C.J."/>
            <person name="Probst A.J."/>
            <person name="Thomas B.C."/>
            <person name="Singh A."/>
            <person name="Wilkins M.J."/>
            <person name="Karaoz U."/>
            <person name="Brodie E.L."/>
            <person name="Williams K.H."/>
            <person name="Hubbard S.S."/>
            <person name="Banfield J.F."/>
        </authorList>
    </citation>
    <scope>NUCLEOTIDE SEQUENCE [LARGE SCALE GENOMIC DNA]</scope>
</reference>
<dbReference type="Gene3D" id="3.30.260.10">
    <property type="entry name" value="TCP-1-like chaperonin intermediate domain"/>
    <property type="match status" value="1"/>
</dbReference>
<evidence type="ECO:0000256" key="4">
    <source>
        <dbReference type="RuleBase" id="RU000418"/>
    </source>
</evidence>
<dbReference type="STRING" id="1802591.A2113_01765"/>
<dbReference type="AlphaFoldDB" id="A0A1G1W487"/>
<dbReference type="GO" id="GO:0140662">
    <property type="term" value="F:ATP-dependent protein folding chaperone"/>
    <property type="evidence" value="ECO:0007669"/>
    <property type="project" value="InterPro"/>
</dbReference>
<evidence type="ECO:0000313" key="7">
    <source>
        <dbReference type="Proteomes" id="UP000176299"/>
    </source>
</evidence>
<comment type="caution">
    <text evidence="6">The sequence shown here is derived from an EMBL/GenBank/DDBJ whole genome shotgun (WGS) entry which is preliminary data.</text>
</comment>
<keyword evidence="3" id="KW-0067">ATP-binding</keyword>
<evidence type="ECO:0000256" key="2">
    <source>
        <dbReference type="ARBA" id="ARBA00023186"/>
    </source>
</evidence>
<protein>
    <recommendedName>
        <fullName evidence="3">Chaperonin GroEL</fullName>
        <ecNumber evidence="3">5.6.1.7</ecNumber>
    </recommendedName>
    <alternativeName>
        <fullName evidence="3">60 kDa chaperonin</fullName>
    </alternativeName>
    <alternativeName>
        <fullName evidence="3">Chaperonin-60</fullName>
        <shortName evidence="3">Cpn60</shortName>
    </alternativeName>
</protein>
<dbReference type="GO" id="GO:0005737">
    <property type="term" value="C:cytoplasm"/>
    <property type="evidence" value="ECO:0007669"/>
    <property type="project" value="UniProtKB-SubCell"/>
</dbReference>
<keyword evidence="3" id="KW-0963">Cytoplasm</keyword>
<dbReference type="SUPFAM" id="SSF54849">
    <property type="entry name" value="GroEL-intermediate domain like"/>
    <property type="match status" value="1"/>
</dbReference>
<dbReference type="CDD" id="cd03344">
    <property type="entry name" value="GroEL"/>
    <property type="match status" value="1"/>
</dbReference>
<evidence type="ECO:0000256" key="3">
    <source>
        <dbReference type="HAMAP-Rule" id="MF_00600"/>
    </source>
</evidence>
<dbReference type="InterPro" id="IPR027413">
    <property type="entry name" value="GROEL-like_equatorial_sf"/>
</dbReference>
<dbReference type="InterPro" id="IPR027409">
    <property type="entry name" value="GroEL-like_apical_dom_sf"/>
</dbReference>
<evidence type="ECO:0000256" key="1">
    <source>
        <dbReference type="ARBA" id="ARBA00006607"/>
    </source>
</evidence>
<proteinExistence type="inferred from homology"/>
<keyword evidence="3" id="KW-0547">Nucleotide-binding</keyword>
<dbReference type="PRINTS" id="PR00298">
    <property type="entry name" value="CHAPERONIN60"/>
</dbReference>
<feature type="binding site" evidence="3">
    <location>
        <begin position="479"/>
        <end position="481"/>
    </location>
    <ligand>
        <name>ATP</name>
        <dbReference type="ChEBI" id="CHEBI:30616"/>
    </ligand>
</feature>
<dbReference type="Proteomes" id="UP000176299">
    <property type="component" value="Unassembled WGS sequence"/>
</dbReference>
<dbReference type="NCBIfam" id="NF009488">
    <property type="entry name" value="PRK12850.1"/>
    <property type="match status" value="1"/>
</dbReference>
<feature type="binding site" evidence="3">
    <location>
        <position position="413"/>
    </location>
    <ligand>
        <name>ATP</name>
        <dbReference type="ChEBI" id="CHEBI:30616"/>
    </ligand>
</feature>
<dbReference type="GO" id="GO:0005524">
    <property type="term" value="F:ATP binding"/>
    <property type="evidence" value="ECO:0007669"/>
    <property type="project" value="UniProtKB-UniRule"/>
</dbReference>
<comment type="caution">
    <text evidence="3">Lacks conserved residue(s) required for the propagation of feature annotation.</text>
</comment>
<comment type="similarity">
    <text evidence="1 3 4">Belongs to the chaperonin (HSP60) family.</text>
</comment>
<gene>
    <name evidence="3" type="primary">groEL</name>
    <name evidence="3" type="synonym">groL</name>
    <name evidence="6" type="ORF">A2113_01765</name>
</gene>
<dbReference type="SUPFAM" id="SSF52029">
    <property type="entry name" value="GroEL apical domain-like"/>
    <property type="match status" value="1"/>
</dbReference>
<sequence>MAKQLLYSEEARKKLLDGVNKVTNAVATTLGPKGRNVALDKKWGAPNVVHDGVTVAKEIELEDPFENMGGGLIKEAASKTNDLCGDGTTTATILAASIVNEGIKNITAGTNPMVLKRGLEKGVEAVVEDLKKQAKKVSTKEETEQVATISAADQTIGKLIAEALDKVGKDGVVTVEESKGLETNVEYKEGMEFDRGFVSSYFVTDPAKMEAAVENPRILITDKKISAISDLLPLLEKLVQTSKDFVIIADETEGEALATLVVNKLRGTMNVLAVKAPGFGDRRKEMLEDIAILTGGTLISEDTGVKFDSVTPEMLGRADRVTADKDNTIIVGGKGSKEKINARIAHIKTQISKATSDFDKEKLEERLAKLSGGVAVVNVGAATEVELKEKKERVTDAVQATKAAIEEGFVVGGEIALLRAVKTLDSLKLEGEEEIGIKILKGSLHEPLRRLVQNAGEDPGRVLAEVERQDIDVHNFGFNALTGQFEDLVAAGVIDPVKVTRTALQNAASVAAMILTTEALITDIPEEKKETPGVPPGGMGEY</sequence>
<accession>A0A1G1W487</accession>
<comment type="subcellular location">
    <subcellularLocation>
        <location evidence="3">Cytoplasm</location>
    </subcellularLocation>
</comment>
<name>A0A1G1W487_9BACT</name>
<dbReference type="EMBL" id="MHCN01000006">
    <property type="protein sequence ID" value="OGY22482.1"/>
    <property type="molecule type" value="Genomic_DNA"/>
</dbReference>
<dbReference type="GO" id="GO:0051082">
    <property type="term" value="F:unfolded protein binding"/>
    <property type="evidence" value="ECO:0007669"/>
    <property type="project" value="UniProtKB-UniRule"/>
</dbReference>
<dbReference type="SUPFAM" id="SSF48592">
    <property type="entry name" value="GroEL equatorial domain-like"/>
    <property type="match status" value="1"/>
</dbReference>
<dbReference type="NCBIfam" id="NF000592">
    <property type="entry name" value="PRK00013.1"/>
    <property type="match status" value="1"/>
</dbReference>
<dbReference type="InterPro" id="IPR001844">
    <property type="entry name" value="Cpn60/GroEL"/>
</dbReference>
<feature type="binding site" evidence="3">
    <location>
        <begin position="86"/>
        <end position="90"/>
    </location>
    <ligand>
        <name>ATP</name>
        <dbReference type="ChEBI" id="CHEBI:30616"/>
    </ligand>
</feature>
<evidence type="ECO:0000256" key="5">
    <source>
        <dbReference type="RuleBase" id="RU000419"/>
    </source>
</evidence>
<dbReference type="InterPro" id="IPR027410">
    <property type="entry name" value="TCP-1-like_intermed_sf"/>
</dbReference>
<dbReference type="InterPro" id="IPR002423">
    <property type="entry name" value="Cpn60/GroEL/TCP-1"/>
</dbReference>
<dbReference type="NCBIfam" id="NF009487">
    <property type="entry name" value="PRK12849.1"/>
    <property type="match status" value="1"/>
</dbReference>
<feature type="binding site" evidence="3">
    <location>
        <begin position="29"/>
        <end position="32"/>
    </location>
    <ligand>
        <name>ATP</name>
        <dbReference type="ChEBI" id="CHEBI:30616"/>
    </ligand>
</feature>
<keyword evidence="3" id="KW-0413">Isomerase</keyword>
<comment type="subunit">
    <text evidence="3 5">Forms a cylinder of 14 subunits composed of two heptameric rings stacked back-to-back. Interacts with the co-chaperonin GroES.</text>
</comment>
<dbReference type="FunFam" id="3.50.7.10:FF:000001">
    <property type="entry name" value="60 kDa chaperonin"/>
    <property type="match status" value="1"/>
</dbReference>
<dbReference type="PANTHER" id="PTHR45633">
    <property type="entry name" value="60 KDA HEAT SHOCK PROTEIN, MITOCHONDRIAL"/>
    <property type="match status" value="1"/>
</dbReference>
<comment type="function">
    <text evidence="3 5">Together with its co-chaperonin GroES, plays an essential role in assisting protein folding. The GroEL-GroES system forms a nano-cage that allows encapsulation of the non-native substrate proteins and provides a physical environment optimized to promote and accelerate protein folding.</text>
</comment>
<dbReference type="NCBIfam" id="NF009489">
    <property type="entry name" value="PRK12851.1"/>
    <property type="match status" value="1"/>
</dbReference>
<evidence type="ECO:0000313" key="6">
    <source>
        <dbReference type="EMBL" id="OGY22482.1"/>
    </source>
</evidence>
<organism evidence="6 7">
    <name type="scientific">Candidatus Woykebacteria bacterium GWA1_44_8</name>
    <dbReference type="NCBI Taxonomy" id="1802591"/>
    <lineage>
        <taxon>Bacteria</taxon>
        <taxon>Candidatus Woykeibacteriota</taxon>
    </lineage>
</organism>